<dbReference type="AlphaFoldDB" id="A0A238JQE5"/>
<keyword evidence="2" id="KW-1185">Reference proteome</keyword>
<protein>
    <submittedName>
        <fullName evidence="1">Uncharacterized protein</fullName>
    </submittedName>
</protein>
<evidence type="ECO:0000313" key="1">
    <source>
        <dbReference type="EMBL" id="SMX32879.1"/>
    </source>
</evidence>
<organism evidence="1 2">
    <name type="scientific">Octadecabacter ascidiaceicola</name>
    <dbReference type="NCBI Taxonomy" id="1655543"/>
    <lineage>
        <taxon>Bacteria</taxon>
        <taxon>Pseudomonadati</taxon>
        <taxon>Pseudomonadota</taxon>
        <taxon>Alphaproteobacteria</taxon>
        <taxon>Rhodobacterales</taxon>
        <taxon>Roseobacteraceae</taxon>
        <taxon>Octadecabacter</taxon>
    </lineage>
</organism>
<accession>A0A238JQE5</accession>
<sequence>MDVSAKMRLPLEVERLIKWVNENECNIHLKVVNLER</sequence>
<dbReference type="EMBL" id="FXYD01000001">
    <property type="protein sequence ID" value="SMX32879.1"/>
    <property type="molecule type" value="Genomic_DNA"/>
</dbReference>
<evidence type="ECO:0000313" key="2">
    <source>
        <dbReference type="Proteomes" id="UP000203464"/>
    </source>
</evidence>
<proteinExistence type="predicted"/>
<gene>
    <name evidence="1" type="ORF">OCA8868_00836</name>
</gene>
<name>A0A238JQE5_9RHOB</name>
<dbReference type="Proteomes" id="UP000203464">
    <property type="component" value="Unassembled WGS sequence"/>
</dbReference>
<reference evidence="2" key="1">
    <citation type="submission" date="2017-05" db="EMBL/GenBank/DDBJ databases">
        <authorList>
            <person name="Rodrigo-Torres L."/>
            <person name="Arahal R. D."/>
            <person name="Lucena T."/>
        </authorList>
    </citation>
    <scope>NUCLEOTIDE SEQUENCE [LARGE SCALE GENOMIC DNA]</scope>
    <source>
        <strain evidence="2">CECT 8868</strain>
    </source>
</reference>